<dbReference type="PANTHER" id="PTHR37298">
    <property type="entry name" value="UPF0111 PROTEIN YKAA"/>
    <property type="match status" value="1"/>
</dbReference>
<proteinExistence type="inferred from homology"/>
<accession>A0A552WNB2</accession>
<dbReference type="Pfam" id="PF01865">
    <property type="entry name" value="PhoU_div"/>
    <property type="match status" value="1"/>
</dbReference>
<dbReference type="PANTHER" id="PTHR37298:SF1">
    <property type="entry name" value="UPF0111 PROTEIN YKAA"/>
    <property type="match status" value="1"/>
</dbReference>
<keyword evidence="3" id="KW-1185">Reference proteome</keyword>
<sequence length="208" mass="23250">MRFRFRPAPRGVQFFDLFTESAAHLRTGADLLARILGADLPTRTKLAARLKDAEHAADEAAHQVYTALAQTFVTPFDRDDMYNLASALDDCMDAMDEAGELVVLYELGTLPPGVSEQVAVLRQCAELTYDAMPRLRSFDGLEAYWIDINRLENQADRVYRRVLADLMNNAEDAITVIKVKGVVDALEESADSFERLANHVQTIVLKES</sequence>
<reference evidence="2 3" key="1">
    <citation type="submission" date="2019-07" db="EMBL/GenBank/DDBJ databases">
        <title>Georgenia wutianyii sp. nov. and Georgenia *** sp. nov. isolated from plateau pika (Ochotona curzoniae) in the Qinghai-Tibet plateau of China.</title>
        <authorList>
            <person name="Tian Z."/>
        </authorList>
    </citation>
    <scope>NUCLEOTIDE SEQUENCE [LARGE SCALE GENOMIC DNA]</scope>
    <source>
        <strain evidence="2 3">Z446</strain>
    </source>
</reference>
<evidence type="ECO:0000313" key="3">
    <source>
        <dbReference type="Proteomes" id="UP000318693"/>
    </source>
</evidence>
<dbReference type="InterPro" id="IPR052912">
    <property type="entry name" value="UPF0111_domain"/>
</dbReference>
<evidence type="ECO:0000256" key="1">
    <source>
        <dbReference type="ARBA" id="ARBA00008591"/>
    </source>
</evidence>
<organism evidence="2 3">
    <name type="scientific">Georgenia yuyongxinii</name>
    <dbReference type="NCBI Taxonomy" id="2589797"/>
    <lineage>
        <taxon>Bacteria</taxon>
        <taxon>Bacillati</taxon>
        <taxon>Actinomycetota</taxon>
        <taxon>Actinomycetes</taxon>
        <taxon>Micrococcales</taxon>
        <taxon>Bogoriellaceae</taxon>
        <taxon>Georgenia</taxon>
    </lineage>
</organism>
<comment type="similarity">
    <text evidence="1">Belongs to the UPF0111 family.</text>
</comment>
<dbReference type="Proteomes" id="UP000318693">
    <property type="component" value="Unassembled WGS sequence"/>
</dbReference>
<dbReference type="AlphaFoldDB" id="A0A552WNB2"/>
<dbReference type="Gene3D" id="1.20.58.220">
    <property type="entry name" value="Phosphate transport system protein phou homolog 2, domain 2"/>
    <property type="match status" value="1"/>
</dbReference>
<protein>
    <submittedName>
        <fullName evidence="2">DUF47 family protein</fullName>
    </submittedName>
</protein>
<gene>
    <name evidence="2" type="ORF">FJ693_15495</name>
</gene>
<name>A0A552WNB2_9MICO</name>
<dbReference type="InterPro" id="IPR018445">
    <property type="entry name" value="Put_Phosphate_transp_reg"/>
</dbReference>
<dbReference type="EMBL" id="VJXR01000058">
    <property type="protein sequence ID" value="TRW44003.1"/>
    <property type="molecule type" value="Genomic_DNA"/>
</dbReference>
<comment type="caution">
    <text evidence="2">The sequence shown here is derived from an EMBL/GenBank/DDBJ whole genome shotgun (WGS) entry which is preliminary data.</text>
</comment>
<dbReference type="InterPro" id="IPR038078">
    <property type="entry name" value="PhoU-like_sf"/>
</dbReference>
<evidence type="ECO:0000313" key="2">
    <source>
        <dbReference type="EMBL" id="TRW44003.1"/>
    </source>
</evidence>